<protein>
    <submittedName>
        <fullName evidence="3">Uncharacterized protein</fullName>
    </submittedName>
</protein>
<keyword evidence="1" id="KW-0175">Coiled coil</keyword>
<evidence type="ECO:0000313" key="4">
    <source>
        <dbReference type="Proteomes" id="UP000828390"/>
    </source>
</evidence>
<evidence type="ECO:0000313" key="3">
    <source>
        <dbReference type="EMBL" id="KAH3801919.1"/>
    </source>
</evidence>
<organism evidence="3 4">
    <name type="scientific">Dreissena polymorpha</name>
    <name type="common">Zebra mussel</name>
    <name type="synonym">Mytilus polymorpha</name>
    <dbReference type="NCBI Taxonomy" id="45954"/>
    <lineage>
        <taxon>Eukaryota</taxon>
        <taxon>Metazoa</taxon>
        <taxon>Spiralia</taxon>
        <taxon>Lophotrochozoa</taxon>
        <taxon>Mollusca</taxon>
        <taxon>Bivalvia</taxon>
        <taxon>Autobranchia</taxon>
        <taxon>Heteroconchia</taxon>
        <taxon>Euheterodonta</taxon>
        <taxon>Imparidentia</taxon>
        <taxon>Neoheterodontei</taxon>
        <taxon>Myida</taxon>
        <taxon>Dreissenoidea</taxon>
        <taxon>Dreissenidae</taxon>
        <taxon>Dreissena</taxon>
    </lineage>
</organism>
<proteinExistence type="predicted"/>
<feature type="coiled-coil region" evidence="1">
    <location>
        <begin position="110"/>
        <end position="144"/>
    </location>
</feature>
<evidence type="ECO:0000256" key="2">
    <source>
        <dbReference type="SAM" id="MobiDB-lite"/>
    </source>
</evidence>
<comment type="caution">
    <text evidence="3">The sequence shown here is derived from an EMBL/GenBank/DDBJ whole genome shotgun (WGS) entry which is preliminary data.</text>
</comment>
<feature type="region of interest" description="Disordered" evidence="2">
    <location>
        <begin position="38"/>
        <end position="86"/>
    </location>
</feature>
<gene>
    <name evidence="3" type="ORF">DPMN_155581</name>
</gene>
<reference evidence="3" key="2">
    <citation type="submission" date="2020-11" db="EMBL/GenBank/DDBJ databases">
        <authorList>
            <person name="McCartney M.A."/>
            <person name="Auch B."/>
            <person name="Kono T."/>
            <person name="Mallez S."/>
            <person name="Becker A."/>
            <person name="Gohl D.M."/>
            <person name="Silverstein K.A.T."/>
            <person name="Koren S."/>
            <person name="Bechman K.B."/>
            <person name="Herman A."/>
            <person name="Abrahante J.E."/>
            <person name="Garbe J."/>
        </authorList>
    </citation>
    <scope>NUCLEOTIDE SEQUENCE</scope>
    <source>
        <strain evidence="3">Duluth1</strain>
        <tissue evidence="3">Whole animal</tissue>
    </source>
</reference>
<name>A0A9D4JA32_DREPO</name>
<dbReference type="EMBL" id="JAIWYP010000007">
    <property type="protein sequence ID" value="KAH3801919.1"/>
    <property type="molecule type" value="Genomic_DNA"/>
</dbReference>
<dbReference type="Proteomes" id="UP000828390">
    <property type="component" value="Unassembled WGS sequence"/>
</dbReference>
<evidence type="ECO:0000256" key="1">
    <source>
        <dbReference type="SAM" id="Coils"/>
    </source>
</evidence>
<reference evidence="3" key="1">
    <citation type="journal article" date="2019" name="bioRxiv">
        <title>The Genome of the Zebra Mussel, Dreissena polymorpha: A Resource for Invasive Species Research.</title>
        <authorList>
            <person name="McCartney M.A."/>
            <person name="Auch B."/>
            <person name="Kono T."/>
            <person name="Mallez S."/>
            <person name="Zhang Y."/>
            <person name="Obille A."/>
            <person name="Becker A."/>
            <person name="Abrahante J.E."/>
            <person name="Garbe J."/>
            <person name="Badalamenti J.P."/>
            <person name="Herman A."/>
            <person name="Mangelson H."/>
            <person name="Liachko I."/>
            <person name="Sullivan S."/>
            <person name="Sone E.D."/>
            <person name="Koren S."/>
            <person name="Silverstein K.A.T."/>
            <person name="Beckman K.B."/>
            <person name="Gohl D.M."/>
        </authorList>
    </citation>
    <scope>NUCLEOTIDE SEQUENCE</scope>
    <source>
        <strain evidence="3">Duluth1</strain>
        <tissue evidence="3">Whole animal</tissue>
    </source>
</reference>
<dbReference type="AlphaFoldDB" id="A0A9D4JA32"/>
<sequence>MPIQCGFKLRVLCVNRQSVSVVLRLAIALSLLTLLGGDVEQNPRPTTKNTKQLTLPFSEMPASEAPPLPSSHRTTKTRANKADNDSEVSTLLREMKVEMKNDLLSINSKINDICNTLNILKNKNEQLRQENISMNQKLSNLSSKLDRLEGHSRRNNLRLLAVEGRVSESWEETE</sequence>
<feature type="compositionally biased region" description="Polar residues" evidence="2">
    <location>
        <begin position="43"/>
        <end position="55"/>
    </location>
</feature>
<keyword evidence="4" id="KW-1185">Reference proteome</keyword>
<accession>A0A9D4JA32</accession>